<dbReference type="InterPro" id="IPR003607">
    <property type="entry name" value="HD/PDEase_dom"/>
</dbReference>
<dbReference type="PANTHER" id="PTHR35795">
    <property type="entry name" value="SLR1885 PROTEIN"/>
    <property type="match status" value="1"/>
</dbReference>
<dbReference type="PROSITE" id="PS51831">
    <property type="entry name" value="HD"/>
    <property type="match status" value="1"/>
</dbReference>
<dbReference type="SMART" id="SM00471">
    <property type="entry name" value="HDc"/>
    <property type="match status" value="1"/>
</dbReference>
<dbReference type="EMBL" id="CAEUNJ010000101">
    <property type="protein sequence ID" value="CAB4372729.1"/>
    <property type="molecule type" value="Genomic_DNA"/>
</dbReference>
<dbReference type="SUPFAM" id="SSF109604">
    <property type="entry name" value="HD-domain/PDEase-like"/>
    <property type="match status" value="1"/>
</dbReference>
<name>A0A6J6AR29_9ZZZZ</name>
<dbReference type="InterPro" id="IPR026875">
    <property type="entry name" value="PHydrolase_assoc_dom"/>
</dbReference>
<dbReference type="Pfam" id="PF13286">
    <property type="entry name" value="HD_assoc"/>
    <property type="match status" value="1"/>
</dbReference>
<protein>
    <submittedName>
        <fullName evidence="3">Unannotated protein</fullName>
    </submittedName>
</protein>
<evidence type="ECO:0000259" key="2">
    <source>
        <dbReference type="PROSITE" id="PS51831"/>
    </source>
</evidence>
<dbReference type="GO" id="GO:0016787">
    <property type="term" value="F:hydrolase activity"/>
    <property type="evidence" value="ECO:0007669"/>
    <property type="project" value="UniProtKB-KW"/>
</dbReference>
<organism evidence="3">
    <name type="scientific">freshwater metagenome</name>
    <dbReference type="NCBI Taxonomy" id="449393"/>
    <lineage>
        <taxon>unclassified sequences</taxon>
        <taxon>metagenomes</taxon>
        <taxon>ecological metagenomes</taxon>
    </lineage>
</organism>
<dbReference type="InterPro" id="IPR051094">
    <property type="entry name" value="Diverse_Catalytic_Enzymes"/>
</dbReference>
<proteinExistence type="predicted"/>
<dbReference type="Gene3D" id="1.10.3210.10">
    <property type="entry name" value="Hypothetical protein af1432"/>
    <property type="match status" value="1"/>
</dbReference>
<keyword evidence="1" id="KW-0378">Hydrolase</keyword>
<evidence type="ECO:0000256" key="1">
    <source>
        <dbReference type="ARBA" id="ARBA00022801"/>
    </source>
</evidence>
<evidence type="ECO:0000313" key="3">
    <source>
        <dbReference type="EMBL" id="CAB4372729.1"/>
    </source>
</evidence>
<dbReference type="CDD" id="cd00077">
    <property type="entry name" value="HDc"/>
    <property type="match status" value="1"/>
</dbReference>
<dbReference type="InterPro" id="IPR006674">
    <property type="entry name" value="HD_domain"/>
</dbReference>
<sequence>MGATRSFGAGNRATEEEPDEFRTCFERDRDRILHSPAFRRLSGKTQVFVFPDDHQRTRLTHALEVAQVATAISRGLGLNVSLTEAIALGHDCGHGPGGHASEDAFDAFIPGGYHHAVWGADVVLEPFNLCVETLDGIRNHSWSRPTPLTPEGVVVSWADRCAYSAHDLEDAVSTGIVSPADLPLEVTEVLGATRRQQLHSLIGAVIRTATATGIIGMDTTSASALTALRSFNYERIYNRHDSIQQGQAVIDVLTALVEHFIASPQSLPTVSHGDPITAAVTYVAGMTDRFAFDTATRLLNWPSERRPLGIDTRD</sequence>
<dbReference type="AlphaFoldDB" id="A0A6J6AR29"/>
<dbReference type="Pfam" id="PF01966">
    <property type="entry name" value="HD"/>
    <property type="match status" value="1"/>
</dbReference>
<dbReference type="PANTHER" id="PTHR35795:SF1">
    <property type="entry name" value="BIS(5'-NUCLEOSYL)-TETRAPHOSPHATASE, SYMMETRICAL"/>
    <property type="match status" value="1"/>
</dbReference>
<feature type="domain" description="HD" evidence="2">
    <location>
        <begin position="58"/>
        <end position="164"/>
    </location>
</feature>
<reference evidence="3" key="1">
    <citation type="submission" date="2020-05" db="EMBL/GenBank/DDBJ databases">
        <authorList>
            <person name="Chiriac C."/>
            <person name="Salcher M."/>
            <person name="Ghai R."/>
            <person name="Kavagutti S V."/>
        </authorList>
    </citation>
    <scope>NUCLEOTIDE SEQUENCE</scope>
</reference>
<accession>A0A6J6AR29</accession>
<gene>
    <name evidence="3" type="ORF">UFOPK4201_01776</name>
</gene>